<dbReference type="Proteomes" id="UP000799767">
    <property type="component" value="Unassembled WGS sequence"/>
</dbReference>
<dbReference type="RefSeq" id="XP_033591628.1">
    <property type="nucleotide sequence ID" value="XM_033736725.1"/>
</dbReference>
<dbReference type="OrthoDB" id="5296at2759"/>
<dbReference type="InterPro" id="IPR052184">
    <property type="entry name" value="SDR_enzymes"/>
</dbReference>
<dbReference type="InterPro" id="IPR036291">
    <property type="entry name" value="NAD(P)-bd_dom_sf"/>
</dbReference>
<evidence type="ECO:0000256" key="1">
    <source>
        <dbReference type="RuleBase" id="RU000363"/>
    </source>
</evidence>
<protein>
    <submittedName>
        <fullName evidence="2">3-oxoacyl-reductase</fullName>
    </submittedName>
</protein>
<evidence type="ECO:0000313" key="3">
    <source>
        <dbReference type="Proteomes" id="UP000799767"/>
    </source>
</evidence>
<dbReference type="PRINTS" id="PR00080">
    <property type="entry name" value="SDRFAMILY"/>
</dbReference>
<dbReference type="CDD" id="cd05325">
    <property type="entry name" value="carb_red_sniffer_like_SDR_c"/>
    <property type="match status" value="1"/>
</dbReference>
<dbReference type="GeneID" id="54477727"/>
<gene>
    <name evidence="2" type="ORF">BDY17DRAFT_321936</name>
</gene>
<comment type="similarity">
    <text evidence="1">Belongs to the short-chain dehydrogenases/reductases (SDR) family.</text>
</comment>
<organism evidence="2 3">
    <name type="scientific">Neohortaea acidophila</name>
    <dbReference type="NCBI Taxonomy" id="245834"/>
    <lineage>
        <taxon>Eukaryota</taxon>
        <taxon>Fungi</taxon>
        <taxon>Dikarya</taxon>
        <taxon>Ascomycota</taxon>
        <taxon>Pezizomycotina</taxon>
        <taxon>Dothideomycetes</taxon>
        <taxon>Dothideomycetidae</taxon>
        <taxon>Mycosphaerellales</taxon>
        <taxon>Teratosphaeriaceae</taxon>
        <taxon>Neohortaea</taxon>
    </lineage>
</organism>
<accession>A0A6A6PZ74</accession>
<dbReference type="AlphaFoldDB" id="A0A6A6PZ74"/>
<dbReference type="Pfam" id="PF00106">
    <property type="entry name" value="adh_short"/>
    <property type="match status" value="1"/>
</dbReference>
<dbReference type="GO" id="GO:0016616">
    <property type="term" value="F:oxidoreductase activity, acting on the CH-OH group of donors, NAD or NADP as acceptor"/>
    <property type="evidence" value="ECO:0007669"/>
    <property type="project" value="TreeGrafter"/>
</dbReference>
<proteinExistence type="inferred from homology"/>
<dbReference type="InterPro" id="IPR002347">
    <property type="entry name" value="SDR_fam"/>
</dbReference>
<keyword evidence="3" id="KW-1185">Reference proteome</keyword>
<dbReference type="EMBL" id="MU001633">
    <property type="protein sequence ID" value="KAF2485059.1"/>
    <property type="molecule type" value="Genomic_DNA"/>
</dbReference>
<dbReference type="SUPFAM" id="SSF51735">
    <property type="entry name" value="NAD(P)-binding Rossmann-fold domains"/>
    <property type="match status" value="1"/>
</dbReference>
<dbReference type="PRINTS" id="PR00081">
    <property type="entry name" value="GDHRDH"/>
</dbReference>
<dbReference type="PANTHER" id="PTHR45458">
    <property type="entry name" value="SHORT-CHAIN DEHYDROGENASE/REDUCTASE SDR"/>
    <property type="match status" value="1"/>
</dbReference>
<dbReference type="Gene3D" id="3.40.50.720">
    <property type="entry name" value="NAD(P)-binding Rossmann-like Domain"/>
    <property type="match status" value="1"/>
</dbReference>
<reference evidence="2" key="1">
    <citation type="journal article" date="2020" name="Stud. Mycol.">
        <title>101 Dothideomycetes genomes: a test case for predicting lifestyles and emergence of pathogens.</title>
        <authorList>
            <person name="Haridas S."/>
            <person name="Albert R."/>
            <person name="Binder M."/>
            <person name="Bloem J."/>
            <person name="Labutti K."/>
            <person name="Salamov A."/>
            <person name="Andreopoulos B."/>
            <person name="Baker S."/>
            <person name="Barry K."/>
            <person name="Bills G."/>
            <person name="Bluhm B."/>
            <person name="Cannon C."/>
            <person name="Castanera R."/>
            <person name="Culley D."/>
            <person name="Daum C."/>
            <person name="Ezra D."/>
            <person name="Gonzalez J."/>
            <person name="Henrissat B."/>
            <person name="Kuo A."/>
            <person name="Liang C."/>
            <person name="Lipzen A."/>
            <person name="Lutzoni F."/>
            <person name="Magnuson J."/>
            <person name="Mondo S."/>
            <person name="Nolan M."/>
            <person name="Ohm R."/>
            <person name="Pangilinan J."/>
            <person name="Park H.-J."/>
            <person name="Ramirez L."/>
            <person name="Alfaro M."/>
            <person name="Sun H."/>
            <person name="Tritt A."/>
            <person name="Yoshinaga Y."/>
            <person name="Zwiers L.-H."/>
            <person name="Turgeon B."/>
            <person name="Goodwin S."/>
            <person name="Spatafora J."/>
            <person name="Crous P."/>
            <person name="Grigoriev I."/>
        </authorList>
    </citation>
    <scope>NUCLEOTIDE SEQUENCE</scope>
    <source>
        <strain evidence="2">CBS 113389</strain>
    </source>
</reference>
<name>A0A6A6PZ74_9PEZI</name>
<evidence type="ECO:0000313" key="2">
    <source>
        <dbReference type="EMBL" id="KAF2485059.1"/>
    </source>
</evidence>
<sequence>MPTAVLTGCNSGIGNRWAKILIKEGYKVYALDMTEGDALKALAGDKCKIAQVDVTKPDSIAKFKQLIGDEPVDVLVNIAGIMIDPKLDTRETVNLEVMQKSFAVNAYGPVLLTQALLPNVLKAPAPRRIGVISSRVGSIADNSSGTMYAYRASKGAVNNFFKTFAVELKEDDVIVTMLHPGFTNTNLNPDIAKIPEVVEPEVAAAGLWKVVRETTMENTGKFWHREGHELLF</sequence>
<dbReference type="PANTHER" id="PTHR45458:SF1">
    <property type="entry name" value="SHORT CHAIN DEHYDROGENASE"/>
    <property type="match status" value="1"/>
</dbReference>